<protein>
    <recommendedName>
        <fullName evidence="6">Probable membrane transporter protein</fullName>
    </recommendedName>
</protein>
<feature type="transmembrane region" description="Helical" evidence="6">
    <location>
        <begin position="183"/>
        <end position="199"/>
    </location>
</feature>
<sequence>MSQTGSRRVPWLIAIGLAAGFLSGLFGVGGGILVVPALIFLVSFENRLAAGTSLAAIVPTSLVGVITYAASGSVDWWAGLILAAGSVVGAQLGAFLLSRIPKRALQWAFIAFLVVVIVQLFLVVPVRGAEITLHPWSIVGLVALGLLTGVLSGLLGIGGGIIIVPMLVMLFGASDLLAKGTSLLMMIPTAISGTVGNVIRRNVDLPAAAFVGVSACLTTTLGAQVARLLSPEAGNILFAAFIAVIVVRMVLQILRERRTH</sequence>
<dbReference type="InterPro" id="IPR002781">
    <property type="entry name" value="TM_pro_TauE-like"/>
</dbReference>
<dbReference type="Proteomes" id="UP000272503">
    <property type="component" value="Unassembled WGS sequence"/>
</dbReference>
<reference evidence="7 8" key="1">
    <citation type="submission" date="2018-10" db="EMBL/GenBank/DDBJ databases">
        <authorList>
            <person name="Li J."/>
        </authorList>
    </citation>
    <scope>NUCLEOTIDE SEQUENCE [LARGE SCALE GENOMIC DNA]</scope>
    <source>
        <strain evidence="7 8">IF 016277</strain>
    </source>
</reference>
<dbReference type="RefSeq" id="WP_121648713.1">
    <property type="nucleotide sequence ID" value="NZ_RCUX01000006.1"/>
</dbReference>
<proteinExistence type="inferred from homology"/>
<feature type="transmembrane region" description="Helical" evidence="6">
    <location>
        <begin position="205"/>
        <end position="229"/>
    </location>
</feature>
<evidence type="ECO:0000313" key="8">
    <source>
        <dbReference type="Proteomes" id="UP000272503"/>
    </source>
</evidence>
<dbReference type="InterPro" id="IPR051598">
    <property type="entry name" value="TSUP/Inactive_protease-like"/>
</dbReference>
<evidence type="ECO:0000256" key="5">
    <source>
        <dbReference type="ARBA" id="ARBA00023136"/>
    </source>
</evidence>
<feature type="transmembrane region" description="Helical" evidence="6">
    <location>
        <begin position="138"/>
        <end position="171"/>
    </location>
</feature>
<feature type="transmembrane region" description="Helical" evidence="6">
    <location>
        <begin position="236"/>
        <end position="254"/>
    </location>
</feature>
<comment type="similarity">
    <text evidence="2 6">Belongs to the 4-toluene sulfonate uptake permease (TSUP) (TC 2.A.102) family.</text>
</comment>
<evidence type="ECO:0000256" key="2">
    <source>
        <dbReference type="ARBA" id="ARBA00009142"/>
    </source>
</evidence>
<keyword evidence="5 6" id="KW-0472">Membrane</keyword>
<gene>
    <name evidence="7" type="ORF">D9V32_09765</name>
</gene>
<dbReference type="AlphaFoldDB" id="A0A3L7A775"/>
<name>A0A3L7A775_9MICO</name>
<evidence type="ECO:0000256" key="3">
    <source>
        <dbReference type="ARBA" id="ARBA00022692"/>
    </source>
</evidence>
<feature type="transmembrane region" description="Helical" evidence="6">
    <location>
        <begin position="12"/>
        <end position="41"/>
    </location>
</feature>
<comment type="subcellular location">
    <subcellularLocation>
        <location evidence="6">Cell membrane</location>
        <topology evidence="6">Multi-pass membrane protein</topology>
    </subcellularLocation>
    <subcellularLocation>
        <location evidence="1">Membrane</location>
        <topology evidence="1">Multi-pass membrane protein</topology>
    </subcellularLocation>
</comment>
<comment type="caution">
    <text evidence="7">The sequence shown here is derived from an EMBL/GenBank/DDBJ whole genome shotgun (WGS) entry which is preliminary data.</text>
</comment>
<feature type="transmembrane region" description="Helical" evidence="6">
    <location>
        <begin position="104"/>
        <end position="126"/>
    </location>
</feature>
<evidence type="ECO:0000313" key="7">
    <source>
        <dbReference type="EMBL" id="RLP75738.1"/>
    </source>
</evidence>
<dbReference type="OrthoDB" id="3700425at2"/>
<dbReference type="Pfam" id="PF01925">
    <property type="entry name" value="TauE"/>
    <property type="match status" value="1"/>
</dbReference>
<dbReference type="PANTHER" id="PTHR43701">
    <property type="entry name" value="MEMBRANE TRANSPORTER PROTEIN MJ0441-RELATED"/>
    <property type="match status" value="1"/>
</dbReference>
<dbReference type="PANTHER" id="PTHR43701:SF2">
    <property type="entry name" value="MEMBRANE TRANSPORTER PROTEIN YJNA-RELATED"/>
    <property type="match status" value="1"/>
</dbReference>
<dbReference type="EMBL" id="RCUX01000006">
    <property type="protein sequence ID" value="RLP75738.1"/>
    <property type="molecule type" value="Genomic_DNA"/>
</dbReference>
<keyword evidence="6" id="KW-1003">Cell membrane</keyword>
<keyword evidence="3 6" id="KW-0812">Transmembrane</keyword>
<keyword evidence="8" id="KW-1185">Reference proteome</keyword>
<feature type="transmembrane region" description="Helical" evidence="6">
    <location>
        <begin position="76"/>
        <end position="97"/>
    </location>
</feature>
<evidence type="ECO:0000256" key="4">
    <source>
        <dbReference type="ARBA" id="ARBA00022989"/>
    </source>
</evidence>
<evidence type="ECO:0000256" key="1">
    <source>
        <dbReference type="ARBA" id="ARBA00004141"/>
    </source>
</evidence>
<dbReference type="GO" id="GO:0005886">
    <property type="term" value="C:plasma membrane"/>
    <property type="evidence" value="ECO:0007669"/>
    <property type="project" value="UniProtKB-SubCell"/>
</dbReference>
<organism evidence="7 8">
    <name type="scientific">Mycetocola tolaasinivorans</name>
    <dbReference type="NCBI Taxonomy" id="76635"/>
    <lineage>
        <taxon>Bacteria</taxon>
        <taxon>Bacillati</taxon>
        <taxon>Actinomycetota</taxon>
        <taxon>Actinomycetes</taxon>
        <taxon>Micrococcales</taxon>
        <taxon>Microbacteriaceae</taxon>
        <taxon>Mycetocola</taxon>
    </lineage>
</organism>
<evidence type="ECO:0000256" key="6">
    <source>
        <dbReference type="RuleBase" id="RU363041"/>
    </source>
</evidence>
<keyword evidence="4 6" id="KW-1133">Transmembrane helix</keyword>
<feature type="transmembrane region" description="Helical" evidence="6">
    <location>
        <begin position="48"/>
        <end position="70"/>
    </location>
</feature>
<accession>A0A3L7A775</accession>